<dbReference type="Pfam" id="PF03780">
    <property type="entry name" value="Asp23"/>
    <property type="match status" value="1"/>
</dbReference>
<evidence type="ECO:0000313" key="2">
    <source>
        <dbReference type="EMBL" id="MDH2331548.1"/>
    </source>
</evidence>
<organism evidence="2 3">
    <name type="scientific">Paenibacillus polymyxa</name>
    <name type="common">Bacillus polymyxa</name>
    <dbReference type="NCBI Taxonomy" id="1406"/>
    <lineage>
        <taxon>Bacteria</taxon>
        <taxon>Bacillati</taxon>
        <taxon>Bacillota</taxon>
        <taxon>Bacilli</taxon>
        <taxon>Bacillales</taxon>
        <taxon>Paenibacillaceae</taxon>
        <taxon>Paenibacillus</taxon>
    </lineage>
</organism>
<protein>
    <submittedName>
        <fullName evidence="2">Asp23/Gls24 family envelope stress response protein</fullName>
    </submittedName>
</protein>
<dbReference type="InterPro" id="IPR005531">
    <property type="entry name" value="Asp23"/>
</dbReference>
<comment type="similarity">
    <text evidence="1">Belongs to the asp23 family.</text>
</comment>
<dbReference type="Proteomes" id="UP001229409">
    <property type="component" value="Unassembled WGS sequence"/>
</dbReference>
<proteinExistence type="inferred from homology"/>
<reference evidence="2" key="1">
    <citation type="submission" date="2023-04" db="EMBL/GenBank/DDBJ databases">
        <title>Uncovering the Secrets of Slow-Growing Bacteria in Tropical Savanna Soil through Cultivation and Genomic Analysis.</title>
        <authorList>
            <person name="Goncalves O.S."/>
            <person name="Santana M.F."/>
        </authorList>
    </citation>
    <scope>NUCLEOTIDE SEQUENCE</scope>
    <source>
        <strain evidence="2">ANTI</strain>
    </source>
</reference>
<evidence type="ECO:0000313" key="3">
    <source>
        <dbReference type="Proteomes" id="UP001229409"/>
    </source>
</evidence>
<sequence length="114" mass="12257">MFIENAMGKINISKQIISKITLKSANAITGITCTSNGIIENITSRFGGNSSQNGIELKETATGLDIHLCITIQHRLKVPEVCKVLQSNVKEAVENFTGVSIDRVNVTIVGVSID</sequence>
<dbReference type="PANTHER" id="PTHR34297">
    <property type="entry name" value="HYPOTHETICAL CYTOSOLIC PROTEIN-RELATED"/>
    <property type="match status" value="1"/>
</dbReference>
<comment type="caution">
    <text evidence="2">The sequence shown here is derived from an EMBL/GenBank/DDBJ whole genome shotgun (WGS) entry which is preliminary data.</text>
</comment>
<name>A0AAP4EAJ8_PAEPO</name>
<accession>A0AAP4EAJ8</accession>
<dbReference type="RefSeq" id="WP_053325496.1">
    <property type="nucleotide sequence ID" value="NZ_CP109848.1"/>
</dbReference>
<gene>
    <name evidence="2" type="ORF">QDS18_11755</name>
</gene>
<dbReference type="EMBL" id="JARVWT010000004">
    <property type="protein sequence ID" value="MDH2331548.1"/>
    <property type="molecule type" value="Genomic_DNA"/>
</dbReference>
<dbReference type="AlphaFoldDB" id="A0AAP4EAJ8"/>
<evidence type="ECO:0000256" key="1">
    <source>
        <dbReference type="ARBA" id="ARBA00005721"/>
    </source>
</evidence>